<evidence type="ECO:0000313" key="9">
    <source>
        <dbReference type="Proteomes" id="UP000267159"/>
    </source>
</evidence>
<sequence length="195" mass="21704">MNMTEWDKMQEYQIYNDFDADLFNLRVEAKKLFKEFNRTEDEEIERRQEIMRKLFKKVGERVWMEPNFTCEFGKNITIGDDVYINFGCTLLDCVQITIGNNTLLGPNVSAYSANHSLNSAERIAGALIPEPITIGNRVWIGGGSTILGGVTIGDDTVIGAGSVVTHDIPSGVVAAGNPCRVLRRITDKDKVGFPI</sequence>
<dbReference type="PANTHER" id="PTHR43017:SF1">
    <property type="entry name" value="ACETYLTRANSFERASE YJL218W-RELATED"/>
    <property type="match status" value="1"/>
</dbReference>
<dbReference type="InterPro" id="IPR018357">
    <property type="entry name" value="Hexapep_transf_CS"/>
</dbReference>
<organism evidence="8 9">
    <name type="scientific">Bacteroides acidifaciens</name>
    <dbReference type="NCBI Taxonomy" id="85831"/>
    <lineage>
        <taxon>Bacteria</taxon>
        <taxon>Pseudomonadati</taxon>
        <taxon>Bacteroidota</taxon>
        <taxon>Bacteroidia</taxon>
        <taxon>Bacteroidales</taxon>
        <taxon>Bacteroidaceae</taxon>
        <taxon>Bacteroides</taxon>
    </lineage>
</organism>
<evidence type="ECO:0000256" key="4">
    <source>
        <dbReference type="ARBA" id="ARBA00023315"/>
    </source>
</evidence>
<dbReference type="PANTHER" id="PTHR43017">
    <property type="entry name" value="GALACTOSIDE O-ACETYLTRANSFERASE"/>
    <property type="match status" value="1"/>
</dbReference>
<gene>
    <name evidence="8" type="ORF">D7Y07_19660</name>
</gene>
<dbReference type="Gene3D" id="2.160.10.10">
    <property type="entry name" value="Hexapeptide repeat proteins"/>
    <property type="match status" value="1"/>
</dbReference>
<comment type="similarity">
    <text evidence="1 6">Belongs to the transferase hexapeptide repeat family.</text>
</comment>
<dbReference type="Pfam" id="PF00132">
    <property type="entry name" value="Hexapep"/>
    <property type="match status" value="1"/>
</dbReference>
<keyword evidence="2 6" id="KW-0808">Transferase</keyword>
<evidence type="ECO:0000256" key="2">
    <source>
        <dbReference type="ARBA" id="ARBA00022679"/>
    </source>
</evidence>
<proteinExistence type="inferred from homology"/>
<dbReference type="EMBL" id="RAZM01000117">
    <property type="protein sequence ID" value="RLT78372.1"/>
    <property type="molecule type" value="Genomic_DNA"/>
</dbReference>
<name>A0A3L8A5N0_9BACE</name>
<dbReference type="GO" id="GO:0008870">
    <property type="term" value="F:galactoside O-acetyltransferase activity"/>
    <property type="evidence" value="ECO:0007669"/>
    <property type="project" value="TreeGrafter"/>
</dbReference>
<dbReference type="InterPro" id="IPR039369">
    <property type="entry name" value="LacA-like"/>
</dbReference>
<accession>A0A3L8A5N0</accession>
<evidence type="ECO:0000256" key="5">
    <source>
        <dbReference type="ARBA" id="ARBA00055587"/>
    </source>
</evidence>
<dbReference type="Proteomes" id="UP000267159">
    <property type="component" value="Unassembled WGS sequence"/>
</dbReference>
<keyword evidence="4 6" id="KW-0012">Acyltransferase</keyword>
<dbReference type="Pfam" id="PF12464">
    <property type="entry name" value="Mac"/>
    <property type="match status" value="1"/>
</dbReference>
<dbReference type="InterPro" id="IPR011004">
    <property type="entry name" value="Trimer_LpxA-like_sf"/>
</dbReference>
<dbReference type="InterPro" id="IPR001451">
    <property type="entry name" value="Hexapep"/>
</dbReference>
<dbReference type="EC" id="2.3.1.-" evidence="6"/>
<dbReference type="AlphaFoldDB" id="A0A3L8A5N0"/>
<dbReference type="SUPFAM" id="SSF51161">
    <property type="entry name" value="Trimeric LpxA-like enzymes"/>
    <property type="match status" value="1"/>
</dbReference>
<dbReference type="SMART" id="SM01266">
    <property type="entry name" value="Mac"/>
    <property type="match status" value="1"/>
</dbReference>
<dbReference type="FunFam" id="2.160.10.10:FF:000025">
    <property type="entry name" value="Hexapeptide-repeat containing-acetyltransferase"/>
    <property type="match status" value="1"/>
</dbReference>
<comment type="caution">
    <text evidence="8">The sequence shown here is derived from an EMBL/GenBank/DDBJ whole genome shotgun (WGS) entry which is preliminary data.</text>
</comment>
<protein>
    <recommendedName>
        <fullName evidence="6">Acetyltransferase</fullName>
        <ecNumber evidence="6">2.3.1.-</ecNumber>
    </recommendedName>
</protein>
<dbReference type="PROSITE" id="PS00101">
    <property type="entry name" value="HEXAPEP_TRANSFERASES"/>
    <property type="match status" value="1"/>
</dbReference>
<feature type="domain" description="Maltose/galactoside acetyltransferase" evidence="7">
    <location>
        <begin position="6"/>
        <end position="60"/>
    </location>
</feature>
<dbReference type="RefSeq" id="WP_121767426.1">
    <property type="nucleotide sequence ID" value="NZ_RAZM01000117.1"/>
</dbReference>
<evidence type="ECO:0000256" key="3">
    <source>
        <dbReference type="ARBA" id="ARBA00022737"/>
    </source>
</evidence>
<dbReference type="InterPro" id="IPR024688">
    <property type="entry name" value="Mac_dom"/>
</dbReference>
<keyword evidence="3" id="KW-0677">Repeat</keyword>
<evidence type="ECO:0000256" key="1">
    <source>
        <dbReference type="ARBA" id="ARBA00007274"/>
    </source>
</evidence>
<dbReference type="STRING" id="1235814.GCA_000613385_03767"/>
<comment type="function">
    <text evidence="5">Acetyltransferase implicated in the O-acetylation of Nod factors.</text>
</comment>
<evidence type="ECO:0000256" key="6">
    <source>
        <dbReference type="RuleBase" id="RU367021"/>
    </source>
</evidence>
<reference evidence="8 9" key="1">
    <citation type="submission" date="2018-09" db="EMBL/GenBank/DDBJ databases">
        <title>Murine metabolic-syndrome-specific gut microbial biobank.</title>
        <authorList>
            <person name="Liu C."/>
        </authorList>
    </citation>
    <scope>NUCLEOTIDE SEQUENCE [LARGE SCALE GENOMIC DNA]</scope>
    <source>
        <strain evidence="8 9">0.1X-D8-26</strain>
    </source>
</reference>
<dbReference type="CDD" id="cd03357">
    <property type="entry name" value="LbH_MAT_GAT"/>
    <property type="match status" value="1"/>
</dbReference>
<evidence type="ECO:0000313" key="8">
    <source>
        <dbReference type="EMBL" id="RLT78372.1"/>
    </source>
</evidence>
<evidence type="ECO:0000259" key="7">
    <source>
        <dbReference type="SMART" id="SM01266"/>
    </source>
</evidence>